<organism evidence="1 2">
    <name type="scientific">Zizania palustris</name>
    <name type="common">Northern wild rice</name>
    <dbReference type="NCBI Taxonomy" id="103762"/>
    <lineage>
        <taxon>Eukaryota</taxon>
        <taxon>Viridiplantae</taxon>
        <taxon>Streptophyta</taxon>
        <taxon>Embryophyta</taxon>
        <taxon>Tracheophyta</taxon>
        <taxon>Spermatophyta</taxon>
        <taxon>Magnoliopsida</taxon>
        <taxon>Liliopsida</taxon>
        <taxon>Poales</taxon>
        <taxon>Poaceae</taxon>
        <taxon>BOP clade</taxon>
        <taxon>Oryzoideae</taxon>
        <taxon>Oryzeae</taxon>
        <taxon>Zizaniinae</taxon>
        <taxon>Zizania</taxon>
    </lineage>
</organism>
<dbReference type="EMBL" id="JAAALK010000287">
    <property type="protein sequence ID" value="KAG8056888.1"/>
    <property type="molecule type" value="Genomic_DNA"/>
</dbReference>
<evidence type="ECO:0000313" key="2">
    <source>
        <dbReference type="Proteomes" id="UP000729402"/>
    </source>
</evidence>
<reference evidence="1" key="2">
    <citation type="submission" date="2021-02" db="EMBL/GenBank/DDBJ databases">
        <authorList>
            <person name="Kimball J.A."/>
            <person name="Haas M.W."/>
            <person name="Macchietto M."/>
            <person name="Kono T."/>
            <person name="Duquette J."/>
            <person name="Shao M."/>
        </authorList>
    </citation>
    <scope>NUCLEOTIDE SEQUENCE</scope>
    <source>
        <tissue evidence="1">Fresh leaf tissue</tissue>
    </source>
</reference>
<dbReference type="AlphaFoldDB" id="A0A8J5S2J2"/>
<gene>
    <name evidence="1" type="ORF">GUJ93_ZPchr0002g24112</name>
</gene>
<keyword evidence="2" id="KW-1185">Reference proteome</keyword>
<name>A0A8J5S2J2_ZIZPA</name>
<evidence type="ECO:0000313" key="1">
    <source>
        <dbReference type="EMBL" id="KAG8056888.1"/>
    </source>
</evidence>
<protein>
    <submittedName>
        <fullName evidence="1">Uncharacterized protein</fullName>
    </submittedName>
</protein>
<dbReference type="Proteomes" id="UP000729402">
    <property type="component" value="Unassembled WGS sequence"/>
</dbReference>
<proteinExistence type="predicted"/>
<accession>A0A8J5S2J2</accession>
<sequence length="86" mass="8883">MGSRVDSWWGGEAWPVAGGPSVRPSGAPVRVPARAHGAPGFVPFLSTPRASAAARARPVRGASLRTIDPATALAPLTFPLAMVVIW</sequence>
<reference evidence="1" key="1">
    <citation type="journal article" date="2021" name="bioRxiv">
        <title>Whole Genome Assembly and Annotation of Northern Wild Rice, Zizania palustris L., Supports a Whole Genome Duplication in the Zizania Genus.</title>
        <authorList>
            <person name="Haas M."/>
            <person name="Kono T."/>
            <person name="Macchietto M."/>
            <person name="Millas R."/>
            <person name="McGilp L."/>
            <person name="Shao M."/>
            <person name="Duquette J."/>
            <person name="Hirsch C.N."/>
            <person name="Kimball J."/>
        </authorList>
    </citation>
    <scope>NUCLEOTIDE SEQUENCE</scope>
    <source>
        <tissue evidence="1">Fresh leaf tissue</tissue>
    </source>
</reference>
<comment type="caution">
    <text evidence="1">The sequence shown here is derived from an EMBL/GenBank/DDBJ whole genome shotgun (WGS) entry which is preliminary data.</text>
</comment>